<dbReference type="Proteomes" id="UP001558652">
    <property type="component" value="Unassembled WGS sequence"/>
</dbReference>
<gene>
    <name evidence="2" type="ORF">AAG570_007569</name>
</gene>
<dbReference type="InterPro" id="IPR025663">
    <property type="entry name" value="AKAP_28"/>
</dbReference>
<dbReference type="PANTHER" id="PTHR35075:SF1">
    <property type="entry name" value="A-KINASE ANCHOR PROTEIN 14"/>
    <property type="match status" value="1"/>
</dbReference>
<evidence type="ECO:0000256" key="1">
    <source>
        <dbReference type="SAM" id="MobiDB-lite"/>
    </source>
</evidence>
<protein>
    <submittedName>
        <fullName evidence="2">Uncharacterized protein</fullName>
    </submittedName>
</protein>
<name>A0ABD0XYX0_9HEMI</name>
<proteinExistence type="predicted"/>
<comment type="caution">
    <text evidence="2">The sequence shown here is derived from an EMBL/GenBank/DDBJ whole genome shotgun (WGS) entry which is preliminary data.</text>
</comment>
<sequence length="314" mass="36031">MAAFNPGIEPDERRQEAFRNYLSRLKRYIYSGLSSPALSPSIRPQSERRQTTGVRDTAAVLVEDVLESACGQVGEELAEVEERYPNVDWPRINRLTLWTAMEAIDRYLATWPIDHHWSYTIDFLCRQTHHFATIYRFQCVSRDPYADLVLMINKNAKRNGKRGSRERDTRDSRSSSERAGRAGRRVTGWGNRCTSLAKTAPFRGVWVRAKEYCPVPVTASVYFVLEASEIHHPLSRVQRLETRASACWWRSYRQRPRERRMPTPPENASGMGGETSEPPLVTKPYTLEDSALISVTDKRQGGVPHYPRTTNSKI</sequence>
<feature type="compositionally biased region" description="Basic and acidic residues" evidence="1">
    <location>
        <begin position="163"/>
        <end position="180"/>
    </location>
</feature>
<feature type="region of interest" description="Disordered" evidence="1">
    <location>
        <begin position="256"/>
        <end position="314"/>
    </location>
</feature>
<evidence type="ECO:0000313" key="2">
    <source>
        <dbReference type="EMBL" id="KAL1115540.1"/>
    </source>
</evidence>
<accession>A0ABD0XYX0</accession>
<dbReference type="AlphaFoldDB" id="A0ABD0XYX0"/>
<dbReference type="Pfam" id="PF14469">
    <property type="entry name" value="AKAP28"/>
    <property type="match status" value="1"/>
</dbReference>
<dbReference type="InterPro" id="IPR053084">
    <property type="entry name" value="AKAP"/>
</dbReference>
<organism evidence="2 3">
    <name type="scientific">Ranatra chinensis</name>
    <dbReference type="NCBI Taxonomy" id="642074"/>
    <lineage>
        <taxon>Eukaryota</taxon>
        <taxon>Metazoa</taxon>
        <taxon>Ecdysozoa</taxon>
        <taxon>Arthropoda</taxon>
        <taxon>Hexapoda</taxon>
        <taxon>Insecta</taxon>
        <taxon>Pterygota</taxon>
        <taxon>Neoptera</taxon>
        <taxon>Paraneoptera</taxon>
        <taxon>Hemiptera</taxon>
        <taxon>Heteroptera</taxon>
        <taxon>Panheteroptera</taxon>
        <taxon>Nepomorpha</taxon>
        <taxon>Nepidae</taxon>
        <taxon>Ranatrinae</taxon>
        <taxon>Ranatra</taxon>
    </lineage>
</organism>
<dbReference type="PANTHER" id="PTHR35075">
    <property type="entry name" value="A-KINASE ANCHOR PROTEIN 14"/>
    <property type="match status" value="1"/>
</dbReference>
<dbReference type="EMBL" id="JBFDAA010000020">
    <property type="protein sequence ID" value="KAL1115540.1"/>
    <property type="molecule type" value="Genomic_DNA"/>
</dbReference>
<keyword evidence="3" id="KW-1185">Reference proteome</keyword>
<evidence type="ECO:0000313" key="3">
    <source>
        <dbReference type="Proteomes" id="UP001558652"/>
    </source>
</evidence>
<reference evidence="2 3" key="1">
    <citation type="submission" date="2024-07" db="EMBL/GenBank/DDBJ databases">
        <title>Chromosome-level genome assembly of the water stick insect Ranatra chinensis (Heteroptera: Nepidae).</title>
        <authorList>
            <person name="Liu X."/>
        </authorList>
    </citation>
    <scope>NUCLEOTIDE SEQUENCE [LARGE SCALE GENOMIC DNA]</scope>
    <source>
        <strain evidence="2">Cailab_2021Rc</strain>
        <tissue evidence="2">Muscle</tissue>
    </source>
</reference>
<feature type="region of interest" description="Disordered" evidence="1">
    <location>
        <begin position="159"/>
        <end position="185"/>
    </location>
</feature>